<protein>
    <recommendedName>
        <fullName evidence="6">Thioredoxin domain-containing protein</fullName>
    </recommendedName>
</protein>
<comment type="caution">
    <text evidence="7">The sequence shown here is derived from an EMBL/GenBank/DDBJ whole genome shotgun (WGS) entry which is preliminary data.</text>
</comment>
<organism evidence="7 8">
    <name type="scientific">Aeromicrobium alkaliterrae</name>
    <dbReference type="NCBI Taxonomy" id="302168"/>
    <lineage>
        <taxon>Bacteria</taxon>
        <taxon>Bacillati</taxon>
        <taxon>Actinomycetota</taxon>
        <taxon>Actinomycetes</taxon>
        <taxon>Propionibacteriales</taxon>
        <taxon>Nocardioidaceae</taxon>
        <taxon>Aeromicrobium</taxon>
    </lineage>
</organism>
<evidence type="ECO:0000256" key="2">
    <source>
        <dbReference type="ARBA" id="ARBA00022729"/>
    </source>
</evidence>
<comment type="similarity">
    <text evidence="1">Belongs to the thioredoxin family. DsbA subfamily.</text>
</comment>
<dbReference type="Gene3D" id="3.40.30.10">
    <property type="entry name" value="Glutaredoxin"/>
    <property type="match status" value="1"/>
</dbReference>
<dbReference type="PROSITE" id="PS51352">
    <property type="entry name" value="THIOREDOXIN_2"/>
    <property type="match status" value="1"/>
</dbReference>
<dbReference type="RefSeq" id="WP_344199044.1">
    <property type="nucleotide sequence ID" value="NZ_BAAAME010000002.1"/>
</dbReference>
<evidence type="ECO:0000256" key="3">
    <source>
        <dbReference type="ARBA" id="ARBA00023002"/>
    </source>
</evidence>
<keyword evidence="8" id="KW-1185">Reference proteome</keyword>
<dbReference type="InterPro" id="IPR036249">
    <property type="entry name" value="Thioredoxin-like_sf"/>
</dbReference>
<evidence type="ECO:0000313" key="7">
    <source>
        <dbReference type="EMBL" id="GAA1734000.1"/>
    </source>
</evidence>
<dbReference type="InterPro" id="IPR012336">
    <property type="entry name" value="Thioredoxin-like_fold"/>
</dbReference>
<feature type="domain" description="Thioredoxin" evidence="6">
    <location>
        <begin position="27"/>
        <end position="219"/>
    </location>
</feature>
<keyword evidence="5" id="KW-0676">Redox-active center</keyword>
<dbReference type="PANTHER" id="PTHR13887">
    <property type="entry name" value="GLUTATHIONE S-TRANSFERASE KAPPA"/>
    <property type="match status" value="1"/>
</dbReference>
<keyword evidence="2" id="KW-0732">Signal</keyword>
<keyword evidence="4" id="KW-1015">Disulfide bond</keyword>
<dbReference type="InterPro" id="IPR013766">
    <property type="entry name" value="Thioredoxin_domain"/>
</dbReference>
<proteinExistence type="inferred from homology"/>
<keyword evidence="3" id="KW-0560">Oxidoreductase</keyword>
<evidence type="ECO:0000256" key="1">
    <source>
        <dbReference type="ARBA" id="ARBA00005791"/>
    </source>
</evidence>
<sequence length="221" mass="24232">MNRRQRRTVITAAVVAVCLAVLGVFVVLETRGEPEVVESSGADDPRIVRDDSHVLQEAPDGSPVLVEFLDFECEACGALYPAIEQLREDYDGQVEFVIRYFPLPGHLNSRNAAHAVEAAARQGEFEAMYSLMFQTQATWGESQDDMSPVFRGYAEQIGLDLAQYDRDVVSDDVAARVEADFQDAQSLGLSGTPTLFLDGDQLQPRTLGDFEDALDRAIAAG</sequence>
<dbReference type="Proteomes" id="UP001501057">
    <property type="component" value="Unassembled WGS sequence"/>
</dbReference>
<accession>A0ABP4VRA6</accession>
<evidence type="ECO:0000256" key="5">
    <source>
        <dbReference type="ARBA" id="ARBA00023284"/>
    </source>
</evidence>
<reference evidence="8" key="1">
    <citation type="journal article" date="2019" name="Int. J. Syst. Evol. Microbiol.">
        <title>The Global Catalogue of Microorganisms (GCM) 10K type strain sequencing project: providing services to taxonomists for standard genome sequencing and annotation.</title>
        <authorList>
            <consortium name="The Broad Institute Genomics Platform"/>
            <consortium name="The Broad Institute Genome Sequencing Center for Infectious Disease"/>
            <person name="Wu L."/>
            <person name="Ma J."/>
        </authorList>
    </citation>
    <scope>NUCLEOTIDE SEQUENCE [LARGE SCALE GENOMIC DNA]</scope>
    <source>
        <strain evidence="8">JCM 13518</strain>
    </source>
</reference>
<dbReference type="SUPFAM" id="SSF52833">
    <property type="entry name" value="Thioredoxin-like"/>
    <property type="match status" value="1"/>
</dbReference>
<evidence type="ECO:0000259" key="6">
    <source>
        <dbReference type="PROSITE" id="PS51352"/>
    </source>
</evidence>
<evidence type="ECO:0000256" key="4">
    <source>
        <dbReference type="ARBA" id="ARBA00023157"/>
    </source>
</evidence>
<gene>
    <name evidence="7" type="ORF">GCM10009710_13360</name>
</gene>
<dbReference type="PANTHER" id="PTHR13887:SF14">
    <property type="entry name" value="DISULFIDE BOND FORMATION PROTEIN D"/>
    <property type="match status" value="1"/>
</dbReference>
<name>A0ABP4VRA6_9ACTN</name>
<dbReference type="Pfam" id="PF13462">
    <property type="entry name" value="Thioredoxin_4"/>
    <property type="match status" value="1"/>
</dbReference>
<dbReference type="EMBL" id="BAAAME010000002">
    <property type="protein sequence ID" value="GAA1734000.1"/>
    <property type="molecule type" value="Genomic_DNA"/>
</dbReference>
<evidence type="ECO:0000313" key="8">
    <source>
        <dbReference type="Proteomes" id="UP001501057"/>
    </source>
</evidence>